<evidence type="ECO:0000313" key="2">
    <source>
        <dbReference type="EMBL" id="ADU45569.1"/>
    </source>
</evidence>
<dbReference type="EMBL" id="CP002418">
    <property type="protein sequence ID" value="ADU45569.1"/>
    <property type="molecule type" value="Genomic_DNA"/>
</dbReference>
<dbReference type="AlphaFoldDB" id="E6VJL9"/>
<dbReference type="Pfam" id="PF07238">
    <property type="entry name" value="PilZ"/>
    <property type="match status" value="1"/>
</dbReference>
<dbReference type="Proteomes" id="UP000001402">
    <property type="component" value="Chromosome"/>
</dbReference>
<dbReference type="BioCyc" id="RPAL652103:RPDX1_RS19800-MONOMER"/>
<gene>
    <name evidence="2" type="ordered locus">Rpdx1_4013</name>
</gene>
<evidence type="ECO:0000313" key="3">
    <source>
        <dbReference type="Proteomes" id="UP000001402"/>
    </source>
</evidence>
<dbReference type="InterPro" id="IPR009875">
    <property type="entry name" value="PilZ_domain"/>
</dbReference>
<dbReference type="SUPFAM" id="SSF141371">
    <property type="entry name" value="PilZ domain-like"/>
    <property type="match status" value="1"/>
</dbReference>
<proteinExistence type="predicted"/>
<accession>E6VJL9</accession>
<reference evidence="2" key="1">
    <citation type="submission" date="2010-12" db="EMBL/GenBank/DDBJ databases">
        <title>Complete sequence of Rhodopseudomonas palustris DX-1.</title>
        <authorList>
            <consortium name="US DOE Joint Genome Institute"/>
            <person name="Lucas S."/>
            <person name="Copeland A."/>
            <person name="Lapidus A."/>
            <person name="Cheng J.-F."/>
            <person name="Goodwin L."/>
            <person name="Pitluck S."/>
            <person name="Misra M."/>
            <person name="Chertkov O."/>
            <person name="Detter J.C."/>
            <person name="Han C."/>
            <person name="Tapia R."/>
            <person name="Land M."/>
            <person name="Hauser L."/>
            <person name="Kyrpides N."/>
            <person name="Ivanova N."/>
            <person name="Ovchinnikova G."/>
            <person name="Logan B."/>
            <person name="Oda Y."/>
            <person name="Harwood C."/>
            <person name="Woyke T."/>
        </authorList>
    </citation>
    <scope>NUCLEOTIDE SEQUENCE [LARGE SCALE GENOMIC DNA]</scope>
    <source>
        <strain evidence="2">DX-1</strain>
    </source>
</reference>
<dbReference type="eggNOG" id="ENOG5033YI5">
    <property type="taxonomic scope" value="Bacteria"/>
</dbReference>
<dbReference type="KEGG" id="rpx:Rpdx1_4013"/>
<dbReference type="OrthoDB" id="7991169at2"/>
<evidence type="ECO:0000259" key="1">
    <source>
        <dbReference type="Pfam" id="PF07238"/>
    </source>
</evidence>
<name>E6VJL9_RHOPX</name>
<dbReference type="STRING" id="652103.Rpdx1_4013"/>
<protein>
    <submittedName>
        <fullName evidence="2">Type IV pilus assembly PilZ</fullName>
    </submittedName>
</protein>
<feature type="domain" description="PilZ" evidence="1">
    <location>
        <begin position="117"/>
        <end position="194"/>
    </location>
</feature>
<dbReference type="HOGENOM" id="CLU_102943_0_0_5"/>
<dbReference type="GO" id="GO:0035438">
    <property type="term" value="F:cyclic-di-GMP binding"/>
    <property type="evidence" value="ECO:0007669"/>
    <property type="project" value="InterPro"/>
</dbReference>
<sequence>MSVQRFLKQRAVNVTVGGNYSLANWYDQNGKLRQFACRTSRVSPFRMIVDVPVIGRVGDQISSYFSEFGKLEGHISDTLPGGFLLELAVTRAMRERLSNQLSWLERKMLDPEIKDAREQARIVPACPHSTLILADGSTHTCFVIDMSISGVAVSADVQPEIGTPLAVGGCVGRVVRHRPDGFAVKFTELQNRNELEWRIARPPQRNSTVGARVERLATIEAPPPPAPITPRVAGDDDAFVLDA</sequence>
<organism evidence="2 3">
    <name type="scientific">Rhodopseudomonas palustris (strain DX-1)</name>
    <dbReference type="NCBI Taxonomy" id="652103"/>
    <lineage>
        <taxon>Bacteria</taxon>
        <taxon>Pseudomonadati</taxon>
        <taxon>Pseudomonadota</taxon>
        <taxon>Alphaproteobacteria</taxon>
        <taxon>Hyphomicrobiales</taxon>
        <taxon>Nitrobacteraceae</taxon>
        <taxon>Rhodopseudomonas</taxon>
    </lineage>
</organism>